<dbReference type="EMBL" id="CP001185">
    <property type="protein sequence ID" value="ACJ76039.1"/>
    <property type="molecule type" value="Genomic_DNA"/>
</dbReference>
<dbReference type="Proteomes" id="UP000002453">
    <property type="component" value="Chromosome"/>
</dbReference>
<keyword evidence="7" id="KW-0406">Ion transport</keyword>
<feature type="transmembrane region" description="Helical" evidence="9">
    <location>
        <begin position="458"/>
        <end position="481"/>
    </location>
</feature>
<feature type="transmembrane region" description="Helical" evidence="9">
    <location>
        <begin position="272"/>
        <end position="292"/>
    </location>
</feature>
<sequence length="493" mass="54782">MPRKKEQYKLIIHNIGLVLMYYTIIILFPLVFNTFYPNELKNSYAFLLSAFLSFFIGYILFKATKDVSSTTVTVREGAVIVFFTWLLVVLIGSIPFILVENLTFSQAVFESTSGFTTTGLTMFTDVSKVSKLILVWRSIMQFIGGAGFALIMMGSVIGPKGFGLYHAEGRVDNIAPNIKRSARIITLIYITYAFLGTVLLDIVGMPLFDAFNHSLTALATGGFSVKNASIGDYNNLRVEIVTIILMFLGGTGFGVHYTLWRGNFKAFLKNGEPWLMLTTIFTFSLIMAFNGIGKVFSTFSQGFRESLFQTTSALTGTGFSTVDLTNPLWINFGLGMFILTSLMMAGGGMDSTAGGLKQYRIWVTIKVLLHSVKEFLLPSKSVTKISAWKGQNKNFIKNEDIKEIFLVFSMYFFTFFVGSLILSSYGYNLTQSMFEFASAMNGVGLSSGITSPNMPLGAMWTLTIAMFTGRLEFLVVIYAVAKMINDLYESIKK</sequence>
<keyword evidence="4" id="KW-1003">Cell membrane</keyword>
<feature type="transmembrane region" description="Helical" evidence="9">
    <location>
        <begin position="404"/>
        <end position="427"/>
    </location>
</feature>
<dbReference type="PANTHER" id="PTHR32024">
    <property type="entry name" value="TRK SYSTEM POTASSIUM UPTAKE PROTEIN TRKG-RELATED"/>
    <property type="match status" value="1"/>
</dbReference>
<dbReference type="KEGG" id="taf:THA_1601"/>
<dbReference type="PANTHER" id="PTHR32024:SF2">
    <property type="entry name" value="TRK SYSTEM POTASSIUM UPTAKE PROTEIN TRKG-RELATED"/>
    <property type="match status" value="1"/>
</dbReference>
<gene>
    <name evidence="10" type="ordered locus">THA_1601</name>
</gene>
<dbReference type="RefSeq" id="WP_012580289.1">
    <property type="nucleotide sequence ID" value="NC_011653.1"/>
</dbReference>
<dbReference type="OrthoDB" id="9810952at2"/>
<dbReference type="GO" id="GO:0008324">
    <property type="term" value="F:monoatomic cation transmembrane transporter activity"/>
    <property type="evidence" value="ECO:0007669"/>
    <property type="project" value="InterPro"/>
</dbReference>
<feature type="transmembrane region" description="Helical" evidence="9">
    <location>
        <begin position="328"/>
        <end position="349"/>
    </location>
</feature>
<keyword evidence="5 9" id="KW-0812">Transmembrane</keyword>
<keyword evidence="11" id="KW-1185">Reference proteome</keyword>
<comment type="similarity">
    <text evidence="2">Belongs to the TrkH potassium transport family.</text>
</comment>
<evidence type="ECO:0000256" key="3">
    <source>
        <dbReference type="ARBA" id="ARBA00022448"/>
    </source>
</evidence>
<evidence type="ECO:0000256" key="7">
    <source>
        <dbReference type="ARBA" id="ARBA00023065"/>
    </source>
</evidence>
<accession>B7IDG2</accession>
<organism evidence="10 11">
    <name type="scientific">Thermosipho africanus (strain TCF52B)</name>
    <dbReference type="NCBI Taxonomy" id="484019"/>
    <lineage>
        <taxon>Bacteria</taxon>
        <taxon>Thermotogati</taxon>
        <taxon>Thermotogota</taxon>
        <taxon>Thermotogae</taxon>
        <taxon>Thermotogales</taxon>
        <taxon>Fervidobacteriaceae</taxon>
        <taxon>Thermosipho</taxon>
    </lineage>
</organism>
<evidence type="ECO:0000256" key="8">
    <source>
        <dbReference type="ARBA" id="ARBA00023136"/>
    </source>
</evidence>
<proteinExistence type="inferred from homology"/>
<dbReference type="STRING" id="484019.THA_1601"/>
<protein>
    <submittedName>
        <fullName evidence="10">TRK system potassium uptake protein TrkH</fullName>
    </submittedName>
</protein>
<dbReference type="AlphaFoldDB" id="B7IDG2"/>
<feature type="transmembrane region" description="Helical" evidence="9">
    <location>
        <begin position="73"/>
        <end position="98"/>
    </location>
</feature>
<dbReference type="HOGENOM" id="CLU_030708_3_0_0"/>
<evidence type="ECO:0000256" key="4">
    <source>
        <dbReference type="ARBA" id="ARBA00022475"/>
    </source>
</evidence>
<dbReference type="InterPro" id="IPR003445">
    <property type="entry name" value="Cat_transpt"/>
</dbReference>
<comment type="subcellular location">
    <subcellularLocation>
        <location evidence="1">Cell membrane</location>
        <topology evidence="1">Multi-pass membrane protein</topology>
    </subcellularLocation>
</comment>
<evidence type="ECO:0000256" key="5">
    <source>
        <dbReference type="ARBA" id="ARBA00022692"/>
    </source>
</evidence>
<name>B7IDG2_THEAB</name>
<keyword evidence="6 9" id="KW-1133">Transmembrane helix</keyword>
<evidence type="ECO:0000313" key="11">
    <source>
        <dbReference type="Proteomes" id="UP000002453"/>
    </source>
</evidence>
<dbReference type="Pfam" id="PF02386">
    <property type="entry name" value="TrkH"/>
    <property type="match status" value="2"/>
</dbReference>
<feature type="transmembrane region" description="Helical" evidence="9">
    <location>
        <begin position="139"/>
        <end position="163"/>
    </location>
</feature>
<feature type="transmembrane region" description="Helical" evidence="9">
    <location>
        <begin position="44"/>
        <end position="61"/>
    </location>
</feature>
<dbReference type="GO" id="GO:0005886">
    <property type="term" value="C:plasma membrane"/>
    <property type="evidence" value="ECO:0007669"/>
    <property type="project" value="UniProtKB-SubCell"/>
</dbReference>
<evidence type="ECO:0000313" key="10">
    <source>
        <dbReference type="EMBL" id="ACJ76039.1"/>
    </source>
</evidence>
<evidence type="ECO:0000256" key="1">
    <source>
        <dbReference type="ARBA" id="ARBA00004651"/>
    </source>
</evidence>
<reference evidence="10 11" key="1">
    <citation type="journal article" date="2009" name="J. Bacteriol.">
        <title>The genome of Thermosipho africanus TCF52B: lateral genetic connections to the Firmicutes and Archaea.</title>
        <authorList>
            <person name="Nesboe C.L."/>
            <person name="Bapteste E."/>
            <person name="Curtis B."/>
            <person name="Dahle H."/>
            <person name="Lopez P."/>
            <person name="Macleod D."/>
            <person name="Dlutek M."/>
            <person name="Bowman S."/>
            <person name="Zhaxybayeva O."/>
            <person name="Birkeland N.-K."/>
            <person name="Doolittle W.F."/>
        </authorList>
    </citation>
    <scope>NUCLEOTIDE SEQUENCE [LARGE SCALE GENOMIC DNA]</scope>
    <source>
        <strain evidence="10 11">TCF52B</strain>
    </source>
</reference>
<keyword evidence="8 9" id="KW-0472">Membrane</keyword>
<keyword evidence="3" id="KW-0813">Transport</keyword>
<evidence type="ECO:0000256" key="9">
    <source>
        <dbReference type="SAM" id="Phobius"/>
    </source>
</evidence>
<feature type="transmembrane region" description="Helical" evidence="9">
    <location>
        <begin position="184"/>
        <end position="208"/>
    </location>
</feature>
<feature type="transmembrane region" description="Helical" evidence="9">
    <location>
        <begin position="12"/>
        <end position="32"/>
    </location>
</feature>
<dbReference type="GO" id="GO:0030001">
    <property type="term" value="P:metal ion transport"/>
    <property type="evidence" value="ECO:0007669"/>
    <property type="project" value="UniProtKB-ARBA"/>
</dbReference>
<evidence type="ECO:0000256" key="2">
    <source>
        <dbReference type="ARBA" id="ARBA00009137"/>
    </source>
</evidence>
<feature type="transmembrane region" description="Helical" evidence="9">
    <location>
        <begin position="240"/>
        <end position="260"/>
    </location>
</feature>
<evidence type="ECO:0000256" key="6">
    <source>
        <dbReference type="ARBA" id="ARBA00022989"/>
    </source>
</evidence>
<dbReference type="eggNOG" id="COG0168">
    <property type="taxonomic scope" value="Bacteria"/>
</dbReference>